<protein>
    <recommendedName>
        <fullName evidence="1">PD-(D/E)XK endonuclease-like domain-containing protein</fullName>
    </recommendedName>
</protein>
<dbReference type="STRING" id="1002804.HBZC1_11810"/>
<dbReference type="InterPro" id="IPR038726">
    <property type="entry name" value="PDDEXK_AddAB-type"/>
</dbReference>
<evidence type="ECO:0000313" key="2">
    <source>
        <dbReference type="EMBL" id="CCB80167.1"/>
    </source>
</evidence>
<reference evidence="2 3" key="1">
    <citation type="journal article" date="2011" name="J. Bacteriol.">
        <title>Genome sequence of Helicobacter bizzozeronii strain CIII-1, an isolate from human gastric mucosa.</title>
        <authorList>
            <person name="Schott T."/>
            <person name="Rossi M."/>
            <person name="Hanninen M.L."/>
        </authorList>
    </citation>
    <scope>NUCLEOTIDE SEQUENCE [LARGE SCALE GENOMIC DNA]</scope>
    <source>
        <strain evidence="2 3">CIII-1</strain>
    </source>
</reference>
<dbReference type="RefSeq" id="WP_013890591.1">
    <property type="nucleotide sequence ID" value="NC_015674.1"/>
</dbReference>
<dbReference type="SUPFAM" id="SSF52540">
    <property type="entry name" value="P-loop containing nucleoside triphosphate hydrolases"/>
    <property type="match status" value="1"/>
</dbReference>
<dbReference type="Gene3D" id="3.90.320.10">
    <property type="match status" value="1"/>
</dbReference>
<dbReference type="Proteomes" id="UP000008387">
    <property type="component" value="Chromosome"/>
</dbReference>
<dbReference type="Pfam" id="PF12705">
    <property type="entry name" value="PDDEXK_1"/>
    <property type="match status" value="1"/>
</dbReference>
<dbReference type="KEGG" id="hbi:HBZC1_11810"/>
<organism evidence="2 3">
    <name type="scientific">Helicobacter bizzozeronii (strain CIII-1)</name>
    <dbReference type="NCBI Taxonomy" id="1002804"/>
    <lineage>
        <taxon>Bacteria</taxon>
        <taxon>Pseudomonadati</taxon>
        <taxon>Campylobacterota</taxon>
        <taxon>Epsilonproteobacteria</taxon>
        <taxon>Campylobacterales</taxon>
        <taxon>Helicobacteraceae</taxon>
        <taxon>Helicobacter</taxon>
    </lineage>
</organism>
<sequence length="771" mass="88879">MSAGNILYVFSSRRACNAFCAQQEDGFLPTIWSVSEFYSQVSYVPHLQKIPEGVRQVLLMRAIQEVQEEGVLKDSENLIVFEKTFLGYLDGSAFVAHFFSELAQFDLNITQIPSQDTYGDYAYHLEILQRIYDRYTQALQAWGFYDPLLALKPVLIPSVLQKFSHIEFYMEGFLNAREKDMLFKINEIVPVILHTACDRYNKDFLDFLHLELQINHTYALDLRALVGGQNPILHSTHTPFNQDKIRIWGFNERMEQIGLALARVQEWLKEGLEPSKLAIITPSPEMNTWLKLLDIKGNLNFARGKEARVIFESYLKALENLAPDPHSSKPPLEQLQQACQQCLQEAYSTPPHKLQSFNEEFMRTYAPIQASLKGYGFKDLLELYMRALKDLRIDDVGGGKIKVLDVLETRGLHFDHVVLLDFNDHLVPHIKDHDLFLNTPTRQRLKIPTLQDKLNLKKHYYYQLLQNSTQVDIAYSQANNGTYSKMILELQLLNRHQNKNSPPPFKLFPNPRTRHYQEEKITTTIPAGFTWSATKFNDLSACKRRFYLKYIKNYAPTPTEGFNMGTFFHEILYQHYSTHPTTPITQAHMQNYLQQRLENLSPLEHLNVKLSLEKMGAFFVEEQKRLASGKVLACEKNFSFSWQGVLINGRVDRIDQGVDGSYAILDYKFKSKVSVDKDLDSPKGLDYQLLIYQLAAPSLGLAGQIKTAFYDLRAGELVSEIPEILQGKQERLEALLEGLDREVDFEKTPFRQNCQFCPYVDMCGNEEGALK</sequence>
<name>F8KTK0_HELBC</name>
<dbReference type="InterPro" id="IPR027417">
    <property type="entry name" value="P-loop_NTPase"/>
</dbReference>
<dbReference type="eggNOG" id="COG2887">
    <property type="taxonomic scope" value="Bacteria"/>
</dbReference>
<dbReference type="EMBL" id="FR871757">
    <property type="protein sequence ID" value="CCB80167.1"/>
    <property type="molecule type" value="Genomic_DNA"/>
</dbReference>
<dbReference type="HOGENOM" id="CLU_020071_0_0_7"/>
<evidence type="ECO:0000313" key="3">
    <source>
        <dbReference type="Proteomes" id="UP000008387"/>
    </source>
</evidence>
<evidence type="ECO:0000259" key="1">
    <source>
        <dbReference type="Pfam" id="PF12705"/>
    </source>
</evidence>
<accession>F8KTK0</accession>
<dbReference type="AlphaFoldDB" id="F8KTK0"/>
<feature type="domain" description="PD-(D/E)XK endonuclease-like" evidence="1">
    <location>
        <begin position="530"/>
        <end position="763"/>
    </location>
</feature>
<dbReference type="InterPro" id="IPR011604">
    <property type="entry name" value="PDDEXK-like_dom_sf"/>
</dbReference>
<keyword evidence="3" id="KW-1185">Reference proteome</keyword>
<gene>
    <name evidence="2" type="ordered locus">HBZC1_11810</name>
</gene>
<proteinExistence type="predicted"/>